<keyword evidence="6 12" id="KW-1133">Transmembrane helix</keyword>
<keyword evidence="7 12" id="KW-0472">Membrane</keyword>
<keyword evidence="9" id="KW-0675">Receptor</keyword>
<evidence type="ECO:0000256" key="12">
    <source>
        <dbReference type="SAM" id="Phobius"/>
    </source>
</evidence>
<dbReference type="SMART" id="SM00409">
    <property type="entry name" value="IG"/>
    <property type="match status" value="1"/>
</dbReference>
<dbReference type="CDD" id="cd05716">
    <property type="entry name" value="IgV_pIgR_like"/>
    <property type="match status" value="1"/>
</dbReference>
<keyword evidence="10" id="KW-0393">Immunoglobulin domain</keyword>
<dbReference type="Pfam" id="PF15330">
    <property type="entry name" value="SIT"/>
    <property type="match status" value="1"/>
</dbReference>
<evidence type="ECO:0000256" key="11">
    <source>
        <dbReference type="ARBA" id="ARBA00043958"/>
    </source>
</evidence>
<dbReference type="InterPro" id="IPR036179">
    <property type="entry name" value="Ig-like_dom_sf"/>
</dbReference>
<dbReference type="GeneID" id="105293330"/>
<dbReference type="GO" id="GO:0002376">
    <property type="term" value="P:immune system process"/>
    <property type="evidence" value="ECO:0007669"/>
    <property type="project" value="UniProtKB-KW"/>
</dbReference>
<gene>
    <name evidence="16 17" type="primary">CD300LF</name>
</gene>
<proteinExistence type="inferred from homology"/>
<dbReference type="RefSeq" id="XP_023387420.1">
    <property type="nucleotide sequence ID" value="XM_023531652.1"/>
</dbReference>
<comment type="subcellular location">
    <subcellularLocation>
        <location evidence="1">Cell membrane</location>
        <topology evidence="1">Single-pass type I membrane protein</topology>
    </subcellularLocation>
</comment>
<evidence type="ECO:0000256" key="8">
    <source>
        <dbReference type="ARBA" id="ARBA00023157"/>
    </source>
</evidence>
<feature type="transmembrane region" description="Helical" evidence="12">
    <location>
        <begin position="178"/>
        <end position="199"/>
    </location>
</feature>
<protein>
    <submittedName>
        <fullName evidence="16 17">CMRF35-like molecule 1 isoform X1</fullName>
    </submittedName>
</protein>
<keyword evidence="5" id="KW-0391">Immunity</keyword>
<dbReference type="PANTHER" id="PTHR11860:SF101">
    <property type="entry name" value="CMRF35-LIKE MOLECULE 1"/>
    <property type="match status" value="1"/>
</dbReference>
<dbReference type="CTD" id="146722"/>
<evidence type="ECO:0000313" key="17">
    <source>
        <dbReference type="RefSeq" id="XP_023387420.1"/>
    </source>
</evidence>
<dbReference type="GO" id="GO:0005886">
    <property type="term" value="C:plasma membrane"/>
    <property type="evidence" value="ECO:0007669"/>
    <property type="project" value="UniProtKB-SubCell"/>
</dbReference>
<sequence>MYLLLLFPLLFRVSGGSNPITGPEEVSGMERGSLTVPCRYDPEWKTHRKWWCRGAAWGSCQILVQTTGSEREVRKGRVSIMDSQGNFTFTVTMEELRLDDADTYWCGIERTGVDPGVTVKVTIGPATTTASTTTTTATTITITATVFTAPVTPEGTTGSPTVSSHHSVDSSDSMKLSVLLPLVFAVLLLFLVAASVLAWKTAKRQKKAAGISPEQVLQPLESDLCYANLTLQQTGTAPSSSRKKTSTKLCPSAREDKAEVEYITMASLPKEDISYAALSLDTPDQELIYSNMDGLITHLHCGSHEETTEYSTIMKP</sequence>
<evidence type="ECO:0000256" key="2">
    <source>
        <dbReference type="ARBA" id="ARBA00022475"/>
    </source>
</evidence>
<dbReference type="Gene3D" id="2.60.40.10">
    <property type="entry name" value="Immunoglobulins"/>
    <property type="match status" value="1"/>
</dbReference>
<accession>A0A6P3Q761</accession>
<dbReference type="Pfam" id="PF07686">
    <property type="entry name" value="V-set"/>
    <property type="match status" value="1"/>
</dbReference>
<keyword evidence="2" id="KW-1003">Cell membrane</keyword>
<feature type="domain" description="Immunoglobulin" evidence="14">
    <location>
        <begin position="23"/>
        <end position="122"/>
    </location>
</feature>
<keyword evidence="4 13" id="KW-0732">Signal</keyword>
<keyword evidence="3 12" id="KW-0812">Transmembrane</keyword>
<comment type="similarity">
    <text evidence="11">Belongs to the CD300 family.</text>
</comment>
<evidence type="ECO:0000256" key="3">
    <source>
        <dbReference type="ARBA" id="ARBA00022692"/>
    </source>
</evidence>
<evidence type="ECO:0000313" key="15">
    <source>
        <dbReference type="Proteomes" id="UP000515202"/>
    </source>
</evidence>
<dbReference type="InterPro" id="IPR003599">
    <property type="entry name" value="Ig_sub"/>
</dbReference>
<dbReference type="KEGG" id="pvp:105293330"/>
<evidence type="ECO:0000256" key="5">
    <source>
        <dbReference type="ARBA" id="ARBA00022859"/>
    </source>
</evidence>
<dbReference type="SUPFAM" id="SSF48726">
    <property type="entry name" value="Immunoglobulin"/>
    <property type="match status" value="1"/>
</dbReference>
<dbReference type="InterPro" id="IPR013783">
    <property type="entry name" value="Ig-like_fold"/>
</dbReference>
<evidence type="ECO:0000259" key="14">
    <source>
        <dbReference type="SMART" id="SM00409"/>
    </source>
</evidence>
<name>A0A6P3Q761_PTEVA</name>
<evidence type="ECO:0000256" key="4">
    <source>
        <dbReference type="ARBA" id="ARBA00022729"/>
    </source>
</evidence>
<dbReference type="OrthoDB" id="8920197at2759"/>
<keyword evidence="8" id="KW-1015">Disulfide bond</keyword>
<feature type="chain" id="PRO_5044646325" evidence="13">
    <location>
        <begin position="17"/>
        <end position="316"/>
    </location>
</feature>
<organism evidence="16">
    <name type="scientific">Pteropus vampyrus</name>
    <name type="common">Large flying fox</name>
    <dbReference type="NCBI Taxonomy" id="132908"/>
    <lineage>
        <taxon>Eukaryota</taxon>
        <taxon>Metazoa</taxon>
        <taxon>Chordata</taxon>
        <taxon>Craniata</taxon>
        <taxon>Vertebrata</taxon>
        <taxon>Euteleostomi</taxon>
        <taxon>Mammalia</taxon>
        <taxon>Eutheria</taxon>
        <taxon>Laurasiatheria</taxon>
        <taxon>Chiroptera</taxon>
        <taxon>Yinpterochiroptera</taxon>
        <taxon>Pteropodoidea</taxon>
        <taxon>Pteropodidae</taxon>
        <taxon>Pteropodinae</taxon>
        <taxon>Pteropus</taxon>
    </lineage>
</organism>
<evidence type="ECO:0000256" key="10">
    <source>
        <dbReference type="ARBA" id="ARBA00023319"/>
    </source>
</evidence>
<keyword evidence="15" id="KW-1185">Reference proteome</keyword>
<dbReference type="FunFam" id="2.60.40.10:FF:000370">
    <property type="entry name" value="CMRF35-like molecule 1"/>
    <property type="match status" value="1"/>
</dbReference>
<evidence type="ECO:0000256" key="13">
    <source>
        <dbReference type="SAM" id="SignalP"/>
    </source>
</evidence>
<evidence type="ECO:0000256" key="6">
    <source>
        <dbReference type="ARBA" id="ARBA00022989"/>
    </source>
</evidence>
<evidence type="ECO:0000256" key="1">
    <source>
        <dbReference type="ARBA" id="ARBA00004251"/>
    </source>
</evidence>
<dbReference type="Proteomes" id="UP000515202">
    <property type="component" value="Unplaced"/>
</dbReference>
<evidence type="ECO:0000256" key="9">
    <source>
        <dbReference type="ARBA" id="ARBA00023170"/>
    </source>
</evidence>
<evidence type="ECO:0000313" key="16">
    <source>
        <dbReference type="RefSeq" id="XP_011360197.1"/>
    </source>
</evidence>
<feature type="signal peptide" evidence="13">
    <location>
        <begin position="1"/>
        <end position="16"/>
    </location>
</feature>
<dbReference type="InterPro" id="IPR013106">
    <property type="entry name" value="Ig_V-set"/>
</dbReference>
<dbReference type="RefSeq" id="XP_011360197.1">
    <property type="nucleotide sequence ID" value="XM_011361895.2"/>
</dbReference>
<dbReference type="GO" id="GO:0004888">
    <property type="term" value="F:transmembrane signaling receptor activity"/>
    <property type="evidence" value="ECO:0007669"/>
    <property type="project" value="TreeGrafter"/>
</dbReference>
<dbReference type="InterPro" id="IPR050671">
    <property type="entry name" value="CD300_family_receptors"/>
</dbReference>
<dbReference type="AlphaFoldDB" id="A0A6P3Q761"/>
<dbReference type="PANTHER" id="PTHR11860">
    <property type="entry name" value="POLYMERIC-IMMUNOGLOBULIN RECEPTOR"/>
    <property type="match status" value="1"/>
</dbReference>
<evidence type="ECO:0000256" key="7">
    <source>
        <dbReference type="ARBA" id="ARBA00023136"/>
    </source>
</evidence>
<reference evidence="16" key="1">
    <citation type="submission" date="2022-04" db="UniProtKB">
        <authorList>
            <consortium name="RefSeq"/>
        </authorList>
    </citation>
    <scope>IDENTIFICATION</scope>
    <source>
        <tissue evidence="16 17">Kidney</tissue>
    </source>
</reference>